<dbReference type="RefSeq" id="WP_142006719.1">
    <property type="nucleotide sequence ID" value="NZ_CAJTBP010000001.1"/>
</dbReference>
<organism evidence="2 3">
    <name type="scientific">Barrientosiimonas humi</name>
    <dbReference type="NCBI Taxonomy" id="999931"/>
    <lineage>
        <taxon>Bacteria</taxon>
        <taxon>Bacillati</taxon>
        <taxon>Actinomycetota</taxon>
        <taxon>Actinomycetes</taxon>
        <taxon>Micrococcales</taxon>
        <taxon>Dermacoccaceae</taxon>
        <taxon>Barrientosiimonas</taxon>
    </lineage>
</organism>
<name>A0A542XF38_9MICO</name>
<evidence type="ECO:0000256" key="1">
    <source>
        <dbReference type="SAM" id="MobiDB-lite"/>
    </source>
</evidence>
<evidence type="ECO:0000313" key="2">
    <source>
        <dbReference type="EMBL" id="TQL34443.1"/>
    </source>
</evidence>
<keyword evidence="3" id="KW-1185">Reference proteome</keyword>
<feature type="region of interest" description="Disordered" evidence="1">
    <location>
        <begin position="1"/>
        <end position="26"/>
    </location>
</feature>
<protein>
    <recommendedName>
        <fullName evidence="4">DNA-directed RNA polymerase subunit beta</fullName>
    </recommendedName>
</protein>
<comment type="caution">
    <text evidence="2">The sequence shown here is derived from an EMBL/GenBank/DDBJ whole genome shotgun (WGS) entry which is preliminary data.</text>
</comment>
<dbReference type="OrthoDB" id="5188280at2"/>
<dbReference type="Proteomes" id="UP000318336">
    <property type="component" value="Unassembled WGS sequence"/>
</dbReference>
<reference evidence="2 3" key="1">
    <citation type="submission" date="2019-06" db="EMBL/GenBank/DDBJ databases">
        <title>Sequencing the genomes of 1000 actinobacteria strains.</title>
        <authorList>
            <person name="Klenk H.-P."/>
        </authorList>
    </citation>
    <scope>NUCLEOTIDE SEQUENCE [LARGE SCALE GENOMIC DNA]</scope>
    <source>
        <strain evidence="2 3">DSM 24617</strain>
    </source>
</reference>
<evidence type="ECO:0008006" key="4">
    <source>
        <dbReference type="Google" id="ProtNLM"/>
    </source>
</evidence>
<accession>A0A542XF38</accession>
<evidence type="ECO:0000313" key="3">
    <source>
        <dbReference type="Proteomes" id="UP000318336"/>
    </source>
</evidence>
<dbReference type="EMBL" id="VFOK01000001">
    <property type="protein sequence ID" value="TQL34443.1"/>
    <property type="molecule type" value="Genomic_DNA"/>
</dbReference>
<sequence>MADQRRPRRPEFRTPAELEAAGGEALDPAEVSEVAHETAAALVGQGRASQDPALRERLVHLVDELGVATVAELWAQRPAVSLPGALWRLYMLREWVQRDPAGASADYTEGMKHADVAHVVAGAAEPPGPDEVRDLGDAIVRGVYEGDLAVALDRAAAFCRVIAVGRAHRADDRDGLDEEGAARATRTAGSLVTTAHDLERAAALWRDSRLT</sequence>
<proteinExistence type="predicted"/>
<dbReference type="AlphaFoldDB" id="A0A542XF38"/>
<feature type="compositionally biased region" description="Low complexity" evidence="1">
    <location>
        <begin position="17"/>
        <end position="26"/>
    </location>
</feature>
<gene>
    <name evidence="2" type="ORF">FB554_2613</name>
</gene>